<dbReference type="CDD" id="cd00009">
    <property type="entry name" value="AAA"/>
    <property type="match status" value="1"/>
</dbReference>
<dbReference type="EMBL" id="CABVHP010000002">
    <property type="protein sequence ID" value="VVN81480.1"/>
    <property type="molecule type" value="Genomic_DNA"/>
</dbReference>
<dbReference type="Proteomes" id="UP000326557">
    <property type="component" value="Unassembled WGS sequence"/>
</dbReference>
<dbReference type="SMART" id="SM00382">
    <property type="entry name" value="AAA"/>
    <property type="match status" value="1"/>
</dbReference>
<gene>
    <name evidence="2" type="ORF">PS704_01142</name>
</gene>
<feature type="domain" description="AAA+ ATPase" evidence="1">
    <location>
        <begin position="58"/>
        <end position="201"/>
    </location>
</feature>
<organism evidence="2 3">
    <name type="scientific">Pseudomonas fluorescens</name>
    <dbReference type="NCBI Taxonomy" id="294"/>
    <lineage>
        <taxon>Bacteria</taxon>
        <taxon>Pseudomonadati</taxon>
        <taxon>Pseudomonadota</taxon>
        <taxon>Gammaproteobacteria</taxon>
        <taxon>Pseudomonadales</taxon>
        <taxon>Pseudomonadaceae</taxon>
        <taxon>Pseudomonas</taxon>
    </lineage>
</organism>
<evidence type="ECO:0000313" key="3">
    <source>
        <dbReference type="Proteomes" id="UP000326557"/>
    </source>
</evidence>
<accession>A0A5E7ATL3</accession>
<dbReference type="AlphaFoldDB" id="A0A5E7ATL3"/>
<proteinExistence type="predicted"/>
<protein>
    <recommendedName>
        <fullName evidence="1">AAA+ ATPase domain-containing protein</fullName>
    </recommendedName>
</protein>
<evidence type="ECO:0000313" key="2">
    <source>
        <dbReference type="EMBL" id="VVN81480.1"/>
    </source>
</evidence>
<dbReference type="Pfam" id="PF05621">
    <property type="entry name" value="TniB"/>
    <property type="match status" value="1"/>
</dbReference>
<dbReference type="OrthoDB" id="7006528at2"/>
<dbReference type="Gene3D" id="3.40.50.300">
    <property type="entry name" value="P-loop containing nucleotide triphosphate hydrolases"/>
    <property type="match status" value="1"/>
</dbReference>
<dbReference type="InterPro" id="IPR008868">
    <property type="entry name" value="TniB"/>
</dbReference>
<evidence type="ECO:0000259" key="1">
    <source>
        <dbReference type="SMART" id="SM00382"/>
    </source>
</evidence>
<dbReference type="InterPro" id="IPR027417">
    <property type="entry name" value="P-loop_NTPase"/>
</dbReference>
<dbReference type="RefSeq" id="WP_150637036.1">
    <property type="nucleotide sequence ID" value="NZ_CABVHP010000002.1"/>
</dbReference>
<sequence length="290" mass="32602">MTDTLKMNHLSERARALAMNGEEDRISHIYNWMWVHNSSAEKVEAICRRMLTTHNPNQAPCLLVIGPTGIGKTALLKHLEKHVFSKNRAIIYFDPRYCTTYKAFLAQFSKNLNIHVTPKQIPTNAVLEAELARVLLLRGVKAIVIDNLHDLMRGNSVNQRNTLTFLRELSCGSNPVLLLCFGIDKVMSSIRSDEQLERRLCIYSMPVWRNDSNFLEFLAVIESELPLRKPSGLTDRSKVGFLIAHSHGVTSGIIEPIKHAAIYAITSGEERISLAALKIGASAPFQQEGW</sequence>
<reference evidence="2 3" key="1">
    <citation type="submission" date="2019-09" db="EMBL/GenBank/DDBJ databases">
        <authorList>
            <person name="Chandra G."/>
            <person name="Truman W A."/>
        </authorList>
    </citation>
    <scope>NUCLEOTIDE SEQUENCE [LARGE SCALE GENOMIC DNA]</scope>
    <source>
        <strain evidence="2">PS704</strain>
    </source>
</reference>
<dbReference type="SUPFAM" id="SSF52540">
    <property type="entry name" value="P-loop containing nucleoside triphosphate hydrolases"/>
    <property type="match status" value="1"/>
</dbReference>
<name>A0A5E7ATL3_PSEFL</name>
<dbReference type="InterPro" id="IPR003593">
    <property type="entry name" value="AAA+_ATPase"/>
</dbReference>